<accession>A0A1M4WBB1</accession>
<gene>
    <name evidence="1" type="ORF">SAMN02745148_01148</name>
</gene>
<proteinExistence type="predicted"/>
<protein>
    <submittedName>
        <fullName evidence="1">Uncharacterized protein</fullName>
    </submittedName>
</protein>
<evidence type="ECO:0000313" key="2">
    <source>
        <dbReference type="Proteomes" id="UP000184346"/>
    </source>
</evidence>
<name>A0A1M4WBB1_9GAMM</name>
<organism evidence="1 2">
    <name type="scientific">Modicisalibacter ilicicola DSM 19980</name>
    <dbReference type="NCBI Taxonomy" id="1121942"/>
    <lineage>
        <taxon>Bacteria</taxon>
        <taxon>Pseudomonadati</taxon>
        <taxon>Pseudomonadota</taxon>
        <taxon>Gammaproteobacteria</taxon>
        <taxon>Oceanospirillales</taxon>
        <taxon>Halomonadaceae</taxon>
        <taxon>Modicisalibacter</taxon>
    </lineage>
</organism>
<dbReference type="AlphaFoldDB" id="A0A1M4WBB1"/>
<dbReference type="Proteomes" id="UP000184346">
    <property type="component" value="Unassembled WGS sequence"/>
</dbReference>
<evidence type="ECO:0000313" key="1">
    <source>
        <dbReference type="EMBL" id="SHE78509.1"/>
    </source>
</evidence>
<sequence length="80" mass="8551">MSRIQVAIAAVLIVEHMGTPQLLGIDEQIAALADHVAVLTDTACITWLRSSSWCANYPGTALGSRSVTVNPCGRLWSTIK</sequence>
<keyword evidence="2" id="KW-1185">Reference proteome</keyword>
<dbReference type="EMBL" id="FQUJ01000004">
    <property type="protein sequence ID" value="SHE78509.1"/>
    <property type="molecule type" value="Genomic_DNA"/>
</dbReference>
<reference evidence="1 2" key="1">
    <citation type="submission" date="2016-11" db="EMBL/GenBank/DDBJ databases">
        <authorList>
            <person name="Jaros S."/>
            <person name="Januszkiewicz K."/>
            <person name="Wedrychowicz H."/>
        </authorList>
    </citation>
    <scope>NUCLEOTIDE SEQUENCE [LARGE SCALE GENOMIC DNA]</scope>
    <source>
        <strain evidence="1 2">DSM 19980</strain>
    </source>
</reference>